<evidence type="ECO:0000256" key="3">
    <source>
        <dbReference type="ARBA" id="ARBA00022676"/>
    </source>
</evidence>
<dbReference type="InterPro" id="IPR050297">
    <property type="entry name" value="LipidA_mod_glycosyltrf_83"/>
</dbReference>
<evidence type="ECO:0000256" key="7">
    <source>
        <dbReference type="ARBA" id="ARBA00023136"/>
    </source>
</evidence>
<protein>
    <submittedName>
        <fullName evidence="12">4-amino-4-deoxy-L-arabinose transferase-like glycosyltransferase</fullName>
    </submittedName>
</protein>
<proteinExistence type="predicted"/>
<keyword evidence="5 9" id="KW-0812">Transmembrane</keyword>
<evidence type="ECO:0000256" key="5">
    <source>
        <dbReference type="ARBA" id="ARBA00022692"/>
    </source>
</evidence>
<feature type="transmembrane region" description="Helical" evidence="9">
    <location>
        <begin position="23"/>
        <end position="42"/>
    </location>
</feature>
<keyword evidence="2" id="KW-1003">Cell membrane</keyword>
<keyword evidence="4 12" id="KW-0808">Transferase</keyword>
<feature type="domain" description="Glycosyltransferase RgtA/B/C/D-like" evidence="10">
    <location>
        <begin position="82"/>
        <end position="236"/>
    </location>
</feature>
<evidence type="ECO:0000256" key="4">
    <source>
        <dbReference type="ARBA" id="ARBA00022679"/>
    </source>
</evidence>
<dbReference type="PANTHER" id="PTHR33908:SF3">
    <property type="entry name" value="UNDECAPRENYL PHOSPHATE-ALPHA-4-AMINO-4-DEOXY-L-ARABINOSE ARABINOSYL TRANSFERASE"/>
    <property type="match status" value="1"/>
</dbReference>
<evidence type="ECO:0000259" key="11">
    <source>
        <dbReference type="Pfam" id="PF24878"/>
    </source>
</evidence>
<evidence type="ECO:0000313" key="13">
    <source>
        <dbReference type="Proteomes" id="UP000321261"/>
    </source>
</evidence>
<dbReference type="Pfam" id="PF24878">
    <property type="entry name" value="YkcB_C"/>
    <property type="match status" value="1"/>
</dbReference>
<feature type="transmembrane region" description="Helical" evidence="9">
    <location>
        <begin position="103"/>
        <end position="124"/>
    </location>
</feature>
<gene>
    <name evidence="12" type="ORF">FHX44_115093</name>
</gene>
<organism evidence="12 13">
    <name type="scientific">Pseudonocardia hierapolitana</name>
    <dbReference type="NCBI Taxonomy" id="1128676"/>
    <lineage>
        <taxon>Bacteria</taxon>
        <taxon>Bacillati</taxon>
        <taxon>Actinomycetota</taxon>
        <taxon>Actinomycetes</taxon>
        <taxon>Pseudonocardiales</taxon>
        <taxon>Pseudonocardiaceae</taxon>
        <taxon>Pseudonocardia</taxon>
    </lineage>
</organism>
<keyword evidence="6 9" id="KW-1133">Transmembrane helix</keyword>
<evidence type="ECO:0000256" key="8">
    <source>
        <dbReference type="SAM" id="MobiDB-lite"/>
    </source>
</evidence>
<feature type="transmembrane region" description="Helical" evidence="9">
    <location>
        <begin position="226"/>
        <end position="244"/>
    </location>
</feature>
<evidence type="ECO:0000256" key="6">
    <source>
        <dbReference type="ARBA" id="ARBA00022989"/>
    </source>
</evidence>
<dbReference type="AlphaFoldDB" id="A0A561SWC3"/>
<feature type="transmembrane region" description="Helical" evidence="9">
    <location>
        <begin position="449"/>
        <end position="468"/>
    </location>
</feature>
<dbReference type="InterPro" id="IPR056785">
    <property type="entry name" value="YkcA/B-like_C"/>
</dbReference>
<feature type="transmembrane region" description="Helical" evidence="9">
    <location>
        <begin position="181"/>
        <end position="214"/>
    </location>
</feature>
<feature type="transmembrane region" description="Helical" evidence="9">
    <location>
        <begin position="395"/>
        <end position="417"/>
    </location>
</feature>
<feature type="transmembrane region" description="Helical" evidence="9">
    <location>
        <begin position="367"/>
        <end position="388"/>
    </location>
</feature>
<evidence type="ECO:0000256" key="2">
    <source>
        <dbReference type="ARBA" id="ARBA00022475"/>
    </source>
</evidence>
<dbReference type="Proteomes" id="UP000321261">
    <property type="component" value="Unassembled WGS sequence"/>
</dbReference>
<feature type="transmembrane region" description="Helical" evidence="9">
    <location>
        <begin position="341"/>
        <end position="361"/>
    </location>
</feature>
<evidence type="ECO:0000256" key="9">
    <source>
        <dbReference type="SAM" id="Phobius"/>
    </source>
</evidence>
<evidence type="ECO:0000259" key="10">
    <source>
        <dbReference type="Pfam" id="PF13231"/>
    </source>
</evidence>
<keyword evidence="3" id="KW-0328">Glycosyltransferase</keyword>
<dbReference type="EMBL" id="VIWU01000001">
    <property type="protein sequence ID" value="TWF79165.1"/>
    <property type="molecule type" value="Genomic_DNA"/>
</dbReference>
<evidence type="ECO:0000313" key="12">
    <source>
        <dbReference type="EMBL" id="TWF79165.1"/>
    </source>
</evidence>
<feature type="transmembrane region" description="Helical" evidence="9">
    <location>
        <begin position="423"/>
        <end position="442"/>
    </location>
</feature>
<feature type="transmembrane region" description="Helical" evidence="9">
    <location>
        <begin position="130"/>
        <end position="150"/>
    </location>
</feature>
<comment type="subcellular location">
    <subcellularLocation>
        <location evidence="1">Cell membrane</location>
        <topology evidence="1">Multi-pass membrane protein</topology>
    </subcellularLocation>
</comment>
<dbReference type="GO" id="GO:0009103">
    <property type="term" value="P:lipopolysaccharide biosynthetic process"/>
    <property type="evidence" value="ECO:0007669"/>
    <property type="project" value="UniProtKB-ARBA"/>
</dbReference>
<keyword evidence="7 9" id="KW-0472">Membrane</keyword>
<reference evidence="12 13" key="1">
    <citation type="submission" date="2019-06" db="EMBL/GenBank/DDBJ databases">
        <title>Sequencing the genomes of 1000 actinobacteria strains.</title>
        <authorList>
            <person name="Klenk H.-P."/>
        </authorList>
    </citation>
    <scope>NUCLEOTIDE SEQUENCE [LARGE SCALE GENOMIC DNA]</scope>
    <source>
        <strain evidence="12 13">DSM 45671</strain>
    </source>
</reference>
<dbReference type="GO" id="GO:0016763">
    <property type="term" value="F:pentosyltransferase activity"/>
    <property type="evidence" value="ECO:0007669"/>
    <property type="project" value="TreeGrafter"/>
</dbReference>
<dbReference type="InterPro" id="IPR038731">
    <property type="entry name" value="RgtA/B/C-like"/>
</dbReference>
<feature type="region of interest" description="Disordered" evidence="8">
    <location>
        <begin position="475"/>
        <end position="526"/>
    </location>
</feature>
<dbReference type="PANTHER" id="PTHR33908">
    <property type="entry name" value="MANNOSYLTRANSFERASE YKCB-RELATED"/>
    <property type="match status" value="1"/>
</dbReference>
<dbReference type="RefSeq" id="WP_425469152.1">
    <property type="nucleotide sequence ID" value="NZ_VIWU01000001.1"/>
</dbReference>
<accession>A0A561SWC3</accession>
<dbReference type="GO" id="GO:0010041">
    <property type="term" value="P:response to iron(III) ion"/>
    <property type="evidence" value="ECO:0007669"/>
    <property type="project" value="TreeGrafter"/>
</dbReference>
<name>A0A561SWC3_9PSEU</name>
<feature type="transmembrane region" description="Helical" evidence="9">
    <location>
        <begin position="312"/>
        <end position="329"/>
    </location>
</feature>
<feature type="domain" description="Putative mannosyltransferase YkcA/B-like C-terminal" evidence="11">
    <location>
        <begin position="539"/>
        <end position="628"/>
    </location>
</feature>
<evidence type="ECO:0000256" key="1">
    <source>
        <dbReference type="ARBA" id="ARBA00004651"/>
    </source>
</evidence>
<comment type="caution">
    <text evidence="12">The sequence shown here is derived from an EMBL/GenBank/DDBJ whole genome shotgun (WGS) entry which is preliminary data.</text>
</comment>
<dbReference type="GO" id="GO:0005886">
    <property type="term" value="C:plasma membrane"/>
    <property type="evidence" value="ECO:0007669"/>
    <property type="project" value="UniProtKB-SubCell"/>
</dbReference>
<feature type="compositionally biased region" description="Gly residues" evidence="8">
    <location>
        <begin position="492"/>
        <end position="526"/>
    </location>
</feature>
<keyword evidence="13" id="KW-1185">Reference proteome</keyword>
<sequence length="649" mass="66520">MATTISVRTEPPPAAPLPRRPPWARWAALPGLLAGTALLYLWGLSASGWANAFYSAAAQAGGESWTAWFFGSSDAANAITVDKTPAALWVTGLSVRLFGLSSWSILVPQALMGVATVALLYATVRRTAGAAAGLLAGAVCALTPVAVLMFRFNNPDALLTLLLVAATYAVLRAVEAGRTRWLVLAGVLVGLGFLTKMLQAFLVLPAFTAVWLLAAPVGLARRMRDLLLAGVAVLVSAGWWVLAVDLWPADARPYIGGSQTNSVLELVLGYNGLGRLTGDEVGSVAPGQMGGGGSWGPTGLTRLFTGSYAGDASWLLPAALVLLGALLWWTRRELRTDRLRAATLTWGGWLVVTTGVFSLMAGIFHSYYQVVLAPAIGALVGIGAVELWRRRAQIAARAVLAVVLAGTAAWAVVLLNRAGWQPWLAWTVLVLALIGSGGLLGVHRFGRGARAGVVAVAVVAALAAPAGWSIATAATPHTGAIPSSGPRDARMGGPGGGRVLVGAPGGGPAGGGPASGGTRGEGVMTGGNLLGAPTPSAELTALLHRDAGSYTWAAATIGSNSAAGYQLASGEPVMALGGFNGTDPFPTLAGFQQLVAEGRIHYFVGEAGRSNTASGGSDEAHRIGLWVQDGFTPITIGGTTVYDLTQPKL</sequence>
<dbReference type="Pfam" id="PF13231">
    <property type="entry name" value="PMT_2"/>
    <property type="match status" value="1"/>
</dbReference>